<dbReference type="HAMAP" id="MF_00506">
    <property type="entry name" value="UPF0180"/>
    <property type="match status" value="1"/>
</dbReference>
<proteinExistence type="inferred from homology"/>
<comment type="similarity">
    <text evidence="1">Belongs to the UPF0180 family.</text>
</comment>
<evidence type="ECO:0000313" key="3">
    <source>
        <dbReference type="Proteomes" id="UP000587942"/>
    </source>
</evidence>
<accession>A0A846TGI5</accession>
<comment type="caution">
    <text evidence="2">The sequence shown here is derived from an EMBL/GenBank/DDBJ whole genome shotgun (WGS) entry which is preliminary data.</text>
</comment>
<evidence type="ECO:0000313" key="2">
    <source>
        <dbReference type="EMBL" id="NKE06020.1"/>
    </source>
</evidence>
<protein>
    <recommendedName>
        <fullName evidence="1">UPF0180 protein GWK17_11175</fullName>
    </recommendedName>
</protein>
<dbReference type="AlphaFoldDB" id="A0A846TGI5"/>
<dbReference type="EMBL" id="JAAVUM010000007">
    <property type="protein sequence ID" value="NKE06020.1"/>
    <property type="molecule type" value="Genomic_DNA"/>
</dbReference>
<dbReference type="Proteomes" id="UP000587942">
    <property type="component" value="Unassembled WGS sequence"/>
</dbReference>
<evidence type="ECO:0000256" key="1">
    <source>
        <dbReference type="HAMAP-Rule" id="MF_00506"/>
    </source>
</evidence>
<dbReference type="Pfam" id="PF03698">
    <property type="entry name" value="UPF0180"/>
    <property type="match status" value="1"/>
</dbReference>
<dbReference type="InterPro" id="IPR005370">
    <property type="entry name" value="UPF0180"/>
</dbReference>
<dbReference type="NCBIfam" id="NF002845">
    <property type="entry name" value="PRK03094.1"/>
    <property type="match status" value="1"/>
</dbReference>
<organism evidence="2 3">
    <name type="scientific">Mesobacillus selenatarsenatis</name>
    <dbReference type="NCBI Taxonomy" id="388741"/>
    <lineage>
        <taxon>Bacteria</taxon>
        <taxon>Bacillati</taxon>
        <taxon>Bacillota</taxon>
        <taxon>Bacilli</taxon>
        <taxon>Bacillales</taxon>
        <taxon>Bacillaceae</taxon>
        <taxon>Mesobacillus</taxon>
    </lineage>
</organism>
<gene>
    <name evidence="2" type="ORF">GWK17_11175</name>
</gene>
<sequence length="84" mass="9045">MMARVGVEQSLTNISEALRERGHDVVELRSEADSQGCDCCVVTGIDSNVMGMQDVSTQGSVIEANGLSAEEVCRQIDQRTGQSR</sequence>
<reference evidence="2 3" key="1">
    <citation type="submission" date="2020-03" db="EMBL/GenBank/DDBJ databases">
        <authorList>
            <person name="Sun Q."/>
        </authorList>
    </citation>
    <scope>NUCLEOTIDE SEQUENCE [LARGE SCALE GENOMIC DNA]</scope>
    <source>
        <strain evidence="2 3">KACC 21451</strain>
    </source>
</reference>
<name>A0A846TGI5_9BACI</name>